<dbReference type="PANTHER" id="PTHR34975:SF2">
    <property type="entry name" value="SPORE GERMINATION PROTEIN A2"/>
    <property type="match status" value="1"/>
</dbReference>
<feature type="transmembrane region" description="Helical" evidence="8">
    <location>
        <begin position="121"/>
        <end position="139"/>
    </location>
</feature>
<evidence type="ECO:0000256" key="4">
    <source>
        <dbReference type="ARBA" id="ARBA00022544"/>
    </source>
</evidence>
<evidence type="ECO:0000256" key="6">
    <source>
        <dbReference type="ARBA" id="ARBA00022989"/>
    </source>
</evidence>
<accession>A0AA42BPL3</accession>
<keyword evidence="5 8" id="KW-0812">Transmembrane</keyword>
<proteinExistence type="inferred from homology"/>
<comment type="similarity">
    <text evidence="2">Belongs to the amino acid-polyamine-organocation (APC) superfamily. Spore germination protein (SGP) (TC 2.A.3.9) family.</text>
</comment>
<evidence type="ECO:0000256" key="8">
    <source>
        <dbReference type="SAM" id="Phobius"/>
    </source>
</evidence>
<feature type="transmembrane region" description="Helical" evidence="8">
    <location>
        <begin position="82"/>
        <end position="101"/>
    </location>
</feature>
<gene>
    <name evidence="9" type="ORF">NK662_11940</name>
</gene>
<evidence type="ECO:0000256" key="7">
    <source>
        <dbReference type="ARBA" id="ARBA00023136"/>
    </source>
</evidence>
<keyword evidence="7 8" id="KW-0472">Membrane</keyword>
<protein>
    <submittedName>
        <fullName evidence="9">Spore germination protein</fullName>
    </submittedName>
</protein>
<dbReference type="InterPro" id="IPR004761">
    <property type="entry name" value="Spore_GerAB"/>
</dbReference>
<dbReference type="Proteomes" id="UP001156102">
    <property type="component" value="Unassembled WGS sequence"/>
</dbReference>
<evidence type="ECO:0000313" key="10">
    <source>
        <dbReference type="Proteomes" id="UP001156102"/>
    </source>
</evidence>
<evidence type="ECO:0000256" key="2">
    <source>
        <dbReference type="ARBA" id="ARBA00007998"/>
    </source>
</evidence>
<feature type="transmembrane region" description="Helical" evidence="8">
    <location>
        <begin position="184"/>
        <end position="203"/>
    </location>
</feature>
<feature type="transmembrane region" description="Helical" evidence="8">
    <location>
        <begin position="269"/>
        <end position="294"/>
    </location>
</feature>
<dbReference type="Pfam" id="PF03845">
    <property type="entry name" value="Spore_permease"/>
    <property type="match status" value="1"/>
</dbReference>
<dbReference type="AlphaFoldDB" id="A0AA42BPL3"/>
<dbReference type="GO" id="GO:0016020">
    <property type="term" value="C:membrane"/>
    <property type="evidence" value="ECO:0007669"/>
    <property type="project" value="UniProtKB-SubCell"/>
</dbReference>
<comment type="subcellular location">
    <subcellularLocation>
        <location evidence="1">Membrane</location>
        <topology evidence="1">Multi-pass membrane protein</topology>
    </subcellularLocation>
</comment>
<organism evidence="9 10">
    <name type="scientific">Ectobacillus ponti</name>
    <dbReference type="NCBI Taxonomy" id="2961894"/>
    <lineage>
        <taxon>Bacteria</taxon>
        <taxon>Bacillati</taxon>
        <taxon>Bacillota</taxon>
        <taxon>Bacilli</taxon>
        <taxon>Bacillales</taxon>
        <taxon>Bacillaceae</taxon>
        <taxon>Ectobacillus</taxon>
    </lineage>
</organism>
<feature type="transmembrane region" description="Helical" evidence="8">
    <location>
        <begin position="306"/>
        <end position="328"/>
    </location>
</feature>
<dbReference type="RefSeq" id="WP_254759160.1">
    <property type="nucleotide sequence ID" value="NZ_JANCLT010000005.1"/>
</dbReference>
<keyword evidence="10" id="KW-1185">Reference proteome</keyword>
<evidence type="ECO:0000313" key="9">
    <source>
        <dbReference type="EMBL" id="MCP8969250.1"/>
    </source>
</evidence>
<evidence type="ECO:0000256" key="1">
    <source>
        <dbReference type="ARBA" id="ARBA00004141"/>
    </source>
</evidence>
<reference evidence="9" key="1">
    <citation type="submission" date="2022-07" db="EMBL/GenBank/DDBJ databases">
        <authorList>
            <person name="Li W.-J."/>
            <person name="Deng Q.-Q."/>
        </authorList>
    </citation>
    <scope>NUCLEOTIDE SEQUENCE</scope>
    <source>
        <strain evidence="9">SYSU M60031</strain>
    </source>
</reference>
<evidence type="ECO:0000256" key="3">
    <source>
        <dbReference type="ARBA" id="ARBA00022448"/>
    </source>
</evidence>
<name>A0AA42BPL3_9BACI</name>
<dbReference type="EMBL" id="JANCLT010000005">
    <property type="protein sequence ID" value="MCP8969250.1"/>
    <property type="molecule type" value="Genomic_DNA"/>
</dbReference>
<sequence length="361" mass="40179">MKIRTAKLQTREFLALVSFAIGIRFTDTTPNLLIDLGKNAAWMMPFIMGGCMLVSLLLLLSLIQRHQLGLMELVMKLAGKKAGFVIGFLLFCIMLSSDILNMRSYVDIIDTMFYQETPTDLLLLFLAAAAWFVANRGFAVIGQTSWIVFPYIIGSAILIILLSWKETNVLQIFPLEGPGLPVVLKGGITHSSVFGEIILLALFFPFVRSYRQFRLAALGGFAISCSVVAVYCALYVISFDYPAVSYLAFPFQQLTRAVPLGEMITHAEAIFLGFWIIASVLHFAIALYITAFLFAKMVQIHEFEPLLLPIAGFVVIAGRLPTNIMASIALRTSLIYVGSVVLVLLPFVLWLLDFVKRRLQT</sequence>
<keyword evidence="3" id="KW-0813">Transport</keyword>
<keyword evidence="6 8" id="KW-1133">Transmembrane helix</keyword>
<feature type="transmembrane region" description="Helical" evidence="8">
    <location>
        <begin position="146"/>
        <end position="164"/>
    </location>
</feature>
<feature type="transmembrane region" description="Helical" evidence="8">
    <location>
        <begin position="334"/>
        <end position="355"/>
    </location>
</feature>
<feature type="transmembrane region" description="Helical" evidence="8">
    <location>
        <begin position="42"/>
        <end position="62"/>
    </location>
</feature>
<evidence type="ECO:0000256" key="5">
    <source>
        <dbReference type="ARBA" id="ARBA00022692"/>
    </source>
</evidence>
<dbReference type="GO" id="GO:0009847">
    <property type="term" value="P:spore germination"/>
    <property type="evidence" value="ECO:0007669"/>
    <property type="project" value="InterPro"/>
</dbReference>
<dbReference type="PANTHER" id="PTHR34975">
    <property type="entry name" value="SPORE GERMINATION PROTEIN A2"/>
    <property type="match status" value="1"/>
</dbReference>
<keyword evidence="4" id="KW-0309">Germination</keyword>
<feature type="transmembrane region" description="Helical" evidence="8">
    <location>
        <begin position="215"/>
        <end position="237"/>
    </location>
</feature>
<comment type="caution">
    <text evidence="9">The sequence shown here is derived from an EMBL/GenBank/DDBJ whole genome shotgun (WGS) entry which is preliminary data.</text>
</comment>